<dbReference type="STRING" id="526729.SAMN04324258_3808"/>
<name>A0A1T5LSD3_9MICO</name>
<evidence type="ECO:0000256" key="2">
    <source>
        <dbReference type="SAM" id="Phobius"/>
    </source>
</evidence>
<sequence>MTDPMTRLRATNPVRQSELPPISTGVWSSMQDSIASTPRAPGRSQPSTPRRKRLGKRGTLSIGLAVLLIGGGAGYAGIEGWFGGTPQGPNCLADWSDRDTAVIGSWLTGDAIADCDTFMRDAGLAPIEDPVAFTLQDYTYVTPAGQVPSGAHVLASGVAVTPQALEMRQSASDFVDGGNAACRTVPEQVEWARAELERLGLQGWSVVQADHQDPDAPCSWVDAQEPGVVTVGSGGDPLDTFAAGTWPLADQLRTKIADRCLTVGEAKRLAEELYMTYSSVDADDTLTATAITDGASDCARVDAGIGGSVQITVHGPKAER</sequence>
<feature type="transmembrane region" description="Helical" evidence="2">
    <location>
        <begin position="60"/>
        <end position="82"/>
    </location>
</feature>
<evidence type="ECO:0000313" key="3">
    <source>
        <dbReference type="EMBL" id="SKC78529.1"/>
    </source>
</evidence>
<evidence type="ECO:0000256" key="1">
    <source>
        <dbReference type="SAM" id="MobiDB-lite"/>
    </source>
</evidence>
<proteinExistence type="predicted"/>
<keyword evidence="2" id="KW-0812">Transmembrane</keyword>
<keyword evidence="4" id="KW-1185">Reference proteome</keyword>
<reference evidence="3 4" key="1">
    <citation type="submission" date="2017-02" db="EMBL/GenBank/DDBJ databases">
        <authorList>
            <person name="Peterson S.W."/>
        </authorList>
    </citation>
    <scope>NUCLEOTIDE SEQUENCE [LARGE SCALE GENOMIC DNA]</scope>
    <source>
        <strain evidence="3 4">DSM 21481</strain>
    </source>
</reference>
<feature type="region of interest" description="Disordered" evidence="1">
    <location>
        <begin position="1"/>
        <end position="55"/>
    </location>
</feature>
<keyword evidence="2" id="KW-0472">Membrane</keyword>
<protein>
    <submittedName>
        <fullName evidence="3">Uncharacterized protein</fullName>
    </submittedName>
</protein>
<feature type="compositionally biased region" description="Polar residues" evidence="1">
    <location>
        <begin position="25"/>
        <end position="36"/>
    </location>
</feature>
<dbReference type="EMBL" id="FUZQ01000007">
    <property type="protein sequence ID" value="SKC78529.1"/>
    <property type="molecule type" value="Genomic_DNA"/>
</dbReference>
<dbReference type="AlphaFoldDB" id="A0A1T5LSD3"/>
<evidence type="ECO:0000313" key="4">
    <source>
        <dbReference type="Proteomes" id="UP000189777"/>
    </source>
</evidence>
<gene>
    <name evidence="3" type="ORF">SAMN04324258_3808</name>
</gene>
<keyword evidence="2" id="KW-1133">Transmembrane helix</keyword>
<organism evidence="3 4">
    <name type="scientific">Krasilnikoviella flava</name>
    <dbReference type="NCBI Taxonomy" id="526729"/>
    <lineage>
        <taxon>Bacteria</taxon>
        <taxon>Bacillati</taxon>
        <taxon>Actinomycetota</taxon>
        <taxon>Actinomycetes</taxon>
        <taxon>Micrococcales</taxon>
        <taxon>Promicromonosporaceae</taxon>
        <taxon>Krasilnikoviella</taxon>
    </lineage>
</organism>
<accession>A0A1T5LSD3</accession>
<dbReference type="Proteomes" id="UP000189777">
    <property type="component" value="Unassembled WGS sequence"/>
</dbReference>